<reference evidence="4 5" key="1">
    <citation type="submission" date="2019-03" db="EMBL/GenBank/DDBJ databases">
        <title>Genomics of glacier-inhabiting Cryobacterium strains.</title>
        <authorList>
            <person name="Liu Q."/>
            <person name="Xin Y.-H."/>
        </authorList>
    </citation>
    <scope>NUCLEOTIDE SEQUENCE [LARGE SCALE GENOMIC DNA]</scope>
    <source>
        <strain evidence="4 5">TMT2-16</strain>
    </source>
</reference>
<feature type="region of interest" description="Disordered" evidence="2">
    <location>
        <begin position="1"/>
        <end position="23"/>
    </location>
</feature>
<keyword evidence="3" id="KW-1133">Transmembrane helix</keyword>
<dbReference type="Pfam" id="PF04203">
    <property type="entry name" value="Sortase"/>
    <property type="match status" value="1"/>
</dbReference>
<dbReference type="CDD" id="cd05830">
    <property type="entry name" value="Sortase_E"/>
    <property type="match status" value="1"/>
</dbReference>
<proteinExistence type="predicted"/>
<name>A0ABY2J4V4_9MICO</name>
<dbReference type="Proteomes" id="UP000297851">
    <property type="component" value="Unassembled WGS sequence"/>
</dbReference>
<organism evidence="4 5">
    <name type="scientific">Cryobacterium sandaracinum</name>
    <dbReference type="NCBI Taxonomy" id="1259247"/>
    <lineage>
        <taxon>Bacteria</taxon>
        <taxon>Bacillati</taxon>
        <taxon>Actinomycetota</taxon>
        <taxon>Actinomycetes</taxon>
        <taxon>Micrococcales</taxon>
        <taxon>Microbacteriaceae</taxon>
        <taxon>Cryobacterium</taxon>
    </lineage>
</organism>
<dbReference type="EMBL" id="SOGO01000042">
    <property type="protein sequence ID" value="TFC99093.1"/>
    <property type="molecule type" value="Genomic_DNA"/>
</dbReference>
<protein>
    <submittedName>
        <fullName evidence="4">Class E sortase</fullName>
    </submittedName>
</protein>
<evidence type="ECO:0000256" key="2">
    <source>
        <dbReference type="SAM" id="MobiDB-lite"/>
    </source>
</evidence>
<keyword evidence="5" id="KW-1185">Reference proteome</keyword>
<dbReference type="SUPFAM" id="SSF63817">
    <property type="entry name" value="Sortase"/>
    <property type="match status" value="1"/>
</dbReference>
<feature type="compositionally biased region" description="Basic and acidic residues" evidence="2">
    <location>
        <begin position="74"/>
        <end position="83"/>
    </location>
</feature>
<feature type="region of interest" description="Disordered" evidence="2">
    <location>
        <begin position="74"/>
        <end position="105"/>
    </location>
</feature>
<dbReference type="InterPro" id="IPR042003">
    <property type="entry name" value="Sortase_E"/>
</dbReference>
<dbReference type="InterPro" id="IPR053465">
    <property type="entry name" value="Sortase_Class_E"/>
</dbReference>
<dbReference type="Gene3D" id="2.40.260.10">
    <property type="entry name" value="Sortase"/>
    <property type="match status" value="1"/>
</dbReference>
<dbReference type="NCBIfam" id="NF033747">
    <property type="entry name" value="class_E_sortase"/>
    <property type="match status" value="1"/>
</dbReference>
<keyword evidence="3" id="KW-0472">Membrane</keyword>
<evidence type="ECO:0000256" key="3">
    <source>
        <dbReference type="SAM" id="Phobius"/>
    </source>
</evidence>
<gene>
    <name evidence="4" type="ORF">E3T25_15530</name>
</gene>
<evidence type="ECO:0000313" key="5">
    <source>
        <dbReference type="Proteomes" id="UP000297851"/>
    </source>
</evidence>
<evidence type="ECO:0000256" key="1">
    <source>
        <dbReference type="ARBA" id="ARBA00022801"/>
    </source>
</evidence>
<evidence type="ECO:0000313" key="4">
    <source>
        <dbReference type="EMBL" id="TFC99093.1"/>
    </source>
</evidence>
<keyword evidence="1" id="KW-0378">Hydrolase</keyword>
<accession>A0ABY2J4V4</accession>
<sequence length="277" mass="29758">MSERADQPPAEATRHAPRHKSRPRLSAVGIIGEVLITAGVLVLAFLGWQLWWNDMIMAGQQSKAAAEISQTWIDDERSSRDQAADTPQTTDPGESAPADFGDPVVREAPPSAQSFAVLYVPRFGADYHRSIAEGIGNNVLNSSRSGIGHYPDTQMPGEVGNFALAAHRSANGGGMHLINELQLGDAIYVQTADGYYTYRFRDLEYVAPTAVDVIAPVPHNPDVAPVDRFITLTSCNPLLSTDERIIAYGVLEAWQPTSAGPPAEVATVINAQAQAQG</sequence>
<feature type="transmembrane region" description="Helical" evidence="3">
    <location>
        <begin position="27"/>
        <end position="52"/>
    </location>
</feature>
<dbReference type="InterPro" id="IPR023365">
    <property type="entry name" value="Sortase_dom-sf"/>
</dbReference>
<dbReference type="InterPro" id="IPR005754">
    <property type="entry name" value="Sortase"/>
</dbReference>
<comment type="caution">
    <text evidence="4">The sequence shown here is derived from an EMBL/GenBank/DDBJ whole genome shotgun (WGS) entry which is preliminary data.</text>
</comment>
<dbReference type="RefSeq" id="WP_134375261.1">
    <property type="nucleotide sequence ID" value="NZ_SOGO01000042.1"/>
</dbReference>
<keyword evidence="3" id="KW-0812">Transmembrane</keyword>